<dbReference type="GO" id="GO:0004672">
    <property type="term" value="F:protein kinase activity"/>
    <property type="evidence" value="ECO:0007669"/>
    <property type="project" value="InterPro"/>
</dbReference>
<accession>A0A9P4YUR2</accession>
<dbReference type="OrthoDB" id="74764at2759"/>
<dbReference type="AlphaFoldDB" id="A0A9P4YUR2"/>
<dbReference type="RefSeq" id="XP_035321817.1">
    <property type="nucleotide sequence ID" value="XM_035468683.1"/>
</dbReference>
<dbReference type="Pfam" id="PF00498">
    <property type="entry name" value="FHA"/>
    <property type="match status" value="1"/>
</dbReference>
<dbReference type="Gene3D" id="2.60.200.20">
    <property type="match status" value="1"/>
</dbReference>
<dbReference type="Pfam" id="PF00069">
    <property type="entry name" value="Pkinase"/>
    <property type="match status" value="1"/>
</dbReference>
<dbReference type="Proteomes" id="UP000749293">
    <property type="component" value="Unassembled WGS sequence"/>
</dbReference>
<dbReference type="GO" id="GO:0005524">
    <property type="term" value="F:ATP binding"/>
    <property type="evidence" value="ECO:0007669"/>
    <property type="project" value="InterPro"/>
</dbReference>
<evidence type="ECO:0000259" key="2">
    <source>
        <dbReference type="PROSITE" id="PS50006"/>
    </source>
</evidence>
<reference evidence="4" key="1">
    <citation type="submission" date="2020-03" db="EMBL/GenBank/DDBJ databases">
        <title>Site-based positive gene gene selection in Geosmithia morbida across the United States reveals a broad range of putative effectors and factors for local host and environmental adapation.</title>
        <authorList>
            <person name="Onufrak A."/>
            <person name="Murdoch R.W."/>
            <person name="Gazis R."/>
            <person name="Huff M."/>
            <person name="Staton M."/>
            <person name="Klingeman W."/>
            <person name="Hadziabdic D."/>
        </authorList>
    </citation>
    <scope>NUCLEOTIDE SEQUENCE</scope>
    <source>
        <strain evidence="4">1262</strain>
    </source>
</reference>
<proteinExistence type="inferred from homology"/>
<gene>
    <name evidence="4" type="ORF">GMORB2_6713</name>
</gene>
<dbReference type="Gene3D" id="1.10.510.10">
    <property type="entry name" value="Transferase(Phosphotransferase) domain 1"/>
    <property type="match status" value="1"/>
</dbReference>
<dbReference type="SMART" id="SM00220">
    <property type="entry name" value="S_TKc"/>
    <property type="match status" value="1"/>
</dbReference>
<dbReference type="InterPro" id="IPR000719">
    <property type="entry name" value="Prot_kinase_dom"/>
</dbReference>
<dbReference type="GeneID" id="55972938"/>
<dbReference type="InterPro" id="IPR011009">
    <property type="entry name" value="Kinase-like_dom_sf"/>
</dbReference>
<evidence type="ECO:0000313" key="5">
    <source>
        <dbReference type="Proteomes" id="UP000749293"/>
    </source>
</evidence>
<name>A0A9P4YUR2_9HYPO</name>
<evidence type="ECO:0000313" key="4">
    <source>
        <dbReference type="EMBL" id="KAF4123165.1"/>
    </source>
</evidence>
<comment type="caution">
    <text evidence="4">The sequence shown here is derived from an EMBL/GenBank/DDBJ whole genome shotgun (WGS) entry which is preliminary data.</text>
</comment>
<dbReference type="CDD" id="cd22670">
    <property type="entry name" value="FHA_MEK1-like"/>
    <property type="match status" value="1"/>
</dbReference>
<evidence type="ECO:0000259" key="3">
    <source>
        <dbReference type="PROSITE" id="PS50011"/>
    </source>
</evidence>
<keyword evidence="5" id="KW-1185">Reference proteome</keyword>
<dbReference type="PROSITE" id="PS50011">
    <property type="entry name" value="PROTEIN_KINASE_DOM"/>
    <property type="match status" value="1"/>
</dbReference>
<dbReference type="InterPro" id="IPR008984">
    <property type="entry name" value="SMAD_FHA_dom_sf"/>
</dbReference>
<sequence>MEFHSADSSQDTPVALLRFSDTRCGDKSNKTIPICGHEILKIGRHAGSNNFVIQPDLNYAVSRNHCEVYVVVYEADVHHVYVRDRKSVNGTYVNDFLIGSGVELSQGYLLQHGDVIEIKPFSRTSKPNLRGLTDIQQQEAQFFAHKYQLTDYCLGQGAEASVFLAIDASTKKQLSGWMNTGEGNAEQMFDVNFKAPTFFGSCNIEFFTSTGVQTSAVDIWSLGVVALALITSVEVIRGHLNLMGQQDLDRRLIRCFENASPRPTSNAQDFIVRCLRVAPEERLTATAAACHDWMCTPRKHLEFFRRFDERVISHWTPQSHLKPMPWELQSLRDAAAEDEYRSVGRAAGAEQQEDDTCVETASSYFPEKEDDDELSLVPMPMRPKLPTPIWDQAETPATRTIHSIVVVFFFFFPSLPTTILTLTLTASNTNTPPHLIPQSHNLVHAPDALPLYPEDPLPPARGHGLGVVGPYGRQSAVPVPLLGPVTGQDGGPLLSCDRGGFLFGAAAGQRLRDHVVV</sequence>
<protein>
    <submittedName>
        <fullName evidence="4">STYKc</fullName>
    </submittedName>
</protein>
<dbReference type="SUPFAM" id="SSF56112">
    <property type="entry name" value="Protein kinase-like (PK-like)"/>
    <property type="match status" value="1"/>
</dbReference>
<feature type="domain" description="FHA" evidence="2">
    <location>
        <begin position="40"/>
        <end position="98"/>
    </location>
</feature>
<dbReference type="PROSITE" id="PS50006">
    <property type="entry name" value="FHA_DOMAIN"/>
    <property type="match status" value="1"/>
</dbReference>
<comment type="similarity">
    <text evidence="1">Belongs to the protein kinase superfamily. CAMK Ser/Thr protein kinase family. CHEK2 subfamily.</text>
</comment>
<dbReference type="SMART" id="SM00240">
    <property type="entry name" value="FHA"/>
    <property type="match status" value="1"/>
</dbReference>
<dbReference type="SUPFAM" id="SSF49879">
    <property type="entry name" value="SMAD/FHA domain"/>
    <property type="match status" value="1"/>
</dbReference>
<dbReference type="EMBL" id="JAANYQ010000007">
    <property type="protein sequence ID" value="KAF4123165.1"/>
    <property type="molecule type" value="Genomic_DNA"/>
</dbReference>
<evidence type="ECO:0000256" key="1">
    <source>
        <dbReference type="ARBA" id="ARBA00005575"/>
    </source>
</evidence>
<dbReference type="InterPro" id="IPR000253">
    <property type="entry name" value="FHA_dom"/>
</dbReference>
<feature type="domain" description="Protein kinase" evidence="3">
    <location>
        <begin position="1"/>
        <end position="294"/>
    </location>
</feature>
<organism evidence="4 5">
    <name type="scientific">Geosmithia morbida</name>
    <dbReference type="NCBI Taxonomy" id="1094350"/>
    <lineage>
        <taxon>Eukaryota</taxon>
        <taxon>Fungi</taxon>
        <taxon>Dikarya</taxon>
        <taxon>Ascomycota</taxon>
        <taxon>Pezizomycotina</taxon>
        <taxon>Sordariomycetes</taxon>
        <taxon>Hypocreomycetidae</taxon>
        <taxon>Hypocreales</taxon>
        <taxon>Bionectriaceae</taxon>
        <taxon>Geosmithia</taxon>
    </lineage>
</organism>